<protein>
    <recommendedName>
        <fullName evidence="4">DUF1579 domain-containing protein</fullName>
    </recommendedName>
</protein>
<feature type="region of interest" description="Disordered" evidence="1">
    <location>
        <begin position="1"/>
        <end position="26"/>
    </location>
</feature>
<name>A0ABV0AVS1_9ACTN</name>
<organism evidence="2 3">
    <name type="scientific">Microbispora maris</name>
    <dbReference type="NCBI Taxonomy" id="3144104"/>
    <lineage>
        <taxon>Bacteria</taxon>
        <taxon>Bacillati</taxon>
        <taxon>Actinomycetota</taxon>
        <taxon>Actinomycetes</taxon>
        <taxon>Streptosporangiales</taxon>
        <taxon>Streptosporangiaceae</taxon>
        <taxon>Microbispora</taxon>
    </lineage>
</organism>
<evidence type="ECO:0000256" key="1">
    <source>
        <dbReference type="SAM" id="MobiDB-lite"/>
    </source>
</evidence>
<proteinExistence type="predicted"/>
<accession>A0ABV0AVS1</accession>
<sequence length="166" mass="17921">MSDITGPDITGPDITGPDITGTDITGTAQPDEQVRALDRLVGSWRVTGGAEGTVTYRWMEGGFFLIQDIRLEQDGRPIAGIEIIGREKPYGADAPSEEIKSRYYGGGGDTLDYVYELDGDTLTIWGGAKGSPAYFRGTFTTGDDAMTGRWHYPGGGGYESNMTRIH</sequence>
<evidence type="ECO:0000313" key="2">
    <source>
        <dbReference type="EMBL" id="MEN3539377.1"/>
    </source>
</evidence>
<dbReference type="EMBL" id="JBDJAW010000032">
    <property type="protein sequence ID" value="MEN3539377.1"/>
    <property type="molecule type" value="Genomic_DNA"/>
</dbReference>
<dbReference type="RefSeq" id="WP_346229273.1">
    <property type="nucleotide sequence ID" value="NZ_JBDJAW010000032.1"/>
</dbReference>
<gene>
    <name evidence="2" type="ORF">AAH991_30000</name>
</gene>
<evidence type="ECO:0000313" key="3">
    <source>
        <dbReference type="Proteomes" id="UP001447516"/>
    </source>
</evidence>
<keyword evidence="3" id="KW-1185">Reference proteome</keyword>
<evidence type="ECO:0008006" key="4">
    <source>
        <dbReference type="Google" id="ProtNLM"/>
    </source>
</evidence>
<dbReference type="Proteomes" id="UP001447516">
    <property type="component" value="Unassembled WGS sequence"/>
</dbReference>
<reference evidence="2 3" key="1">
    <citation type="submission" date="2024-05" db="EMBL/GenBank/DDBJ databases">
        <title>Microbispora sp.ZYX-F-249.</title>
        <authorList>
            <person name="Xie H."/>
        </authorList>
    </citation>
    <scope>NUCLEOTIDE SEQUENCE [LARGE SCALE GENOMIC DNA]</scope>
    <source>
        <strain evidence="2 3">ZYX-F-249</strain>
    </source>
</reference>
<comment type="caution">
    <text evidence="2">The sequence shown here is derived from an EMBL/GenBank/DDBJ whole genome shotgun (WGS) entry which is preliminary data.</text>
</comment>